<protein>
    <submittedName>
        <fullName evidence="1">Uncharacterized protein</fullName>
    </submittedName>
</protein>
<evidence type="ECO:0000313" key="2">
    <source>
        <dbReference type="Proteomes" id="UP000823749"/>
    </source>
</evidence>
<reference evidence="1" key="1">
    <citation type="submission" date="2020-08" db="EMBL/GenBank/DDBJ databases">
        <title>Plant Genome Project.</title>
        <authorList>
            <person name="Zhang R.-G."/>
        </authorList>
    </citation>
    <scope>NUCLEOTIDE SEQUENCE</scope>
    <source>
        <strain evidence="1">WSP0</strain>
        <tissue evidence="1">Leaf</tissue>
    </source>
</reference>
<accession>A0AAV6LBB3</accession>
<dbReference type="Proteomes" id="UP000823749">
    <property type="component" value="Chromosome 2"/>
</dbReference>
<name>A0AAV6LBB3_9ERIC</name>
<evidence type="ECO:0000313" key="1">
    <source>
        <dbReference type="EMBL" id="KAG5562082.1"/>
    </source>
</evidence>
<organism evidence="1 2">
    <name type="scientific">Rhododendron griersonianum</name>
    <dbReference type="NCBI Taxonomy" id="479676"/>
    <lineage>
        <taxon>Eukaryota</taxon>
        <taxon>Viridiplantae</taxon>
        <taxon>Streptophyta</taxon>
        <taxon>Embryophyta</taxon>
        <taxon>Tracheophyta</taxon>
        <taxon>Spermatophyta</taxon>
        <taxon>Magnoliopsida</taxon>
        <taxon>eudicotyledons</taxon>
        <taxon>Gunneridae</taxon>
        <taxon>Pentapetalae</taxon>
        <taxon>asterids</taxon>
        <taxon>Ericales</taxon>
        <taxon>Ericaceae</taxon>
        <taxon>Ericoideae</taxon>
        <taxon>Rhodoreae</taxon>
        <taxon>Rhododendron</taxon>
    </lineage>
</organism>
<sequence length="91" mass="10445">MTSLAIYFTILHTKPTKCLQTSKRLPFNILNVLPTFLSSTSLVTIYQQKCLPKHLRIPKVEYKSCHQISTKRPSKTSMYPKSGVETLTPKY</sequence>
<comment type="caution">
    <text evidence="1">The sequence shown here is derived from an EMBL/GenBank/DDBJ whole genome shotgun (WGS) entry which is preliminary data.</text>
</comment>
<gene>
    <name evidence="1" type="ORF">RHGRI_004956</name>
</gene>
<proteinExistence type="predicted"/>
<dbReference type="EMBL" id="JACTNZ010000002">
    <property type="protein sequence ID" value="KAG5562082.1"/>
    <property type="molecule type" value="Genomic_DNA"/>
</dbReference>
<keyword evidence="2" id="KW-1185">Reference proteome</keyword>
<dbReference type="AlphaFoldDB" id="A0AAV6LBB3"/>